<evidence type="ECO:0000313" key="2">
    <source>
        <dbReference type="Proteomes" id="UP000744676"/>
    </source>
</evidence>
<dbReference type="EMBL" id="QVQA01000150">
    <property type="protein sequence ID" value="KAF5094769.1"/>
    <property type="molecule type" value="Genomic_DNA"/>
</dbReference>
<gene>
    <name evidence="1" type="ORF">D0Z00_003402</name>
</gene>
<reference evidence="1 2" key="1">
    <citation type="journal article" date="2020" name="Front. Microbiol.">
        <title>Phenotypic and Genetic Characterization of the Cheese Ripening Yeast Geotrichum candidum.</title>
        <authorList>
            <person name="Perkins V."/>
            <person name="Vignola S."/>
            <person name="Lessard M.H."/>
            <person name="Plante P.L."/>
            <person name="Corbeil J."/>
            <person name="Dugat-Bony E."/>
            <person name="Frenette M."/>
            <person name="Labrie S."/>
        </authorList>
    </citation>
    <scope>NUCLEOTIDE SEQUENCE [LARGE SCALE GENOMIC DNA]</scope>
    <source>
        <strain evidence="1 2">LMA-1147</strain>
    </source>
</reference>
<proteinExistence type="predicted"/>
<protein>
    <submittedName>
        <fullName evidence="1">Uncharacterized protein</fullName>
    </submittedName>
</protein>
<dbReference type="Proteomes" id="UP000744676">
    <property type="component" value="Unassembled WGS sequence"/>
</dbReference>
<evidence type="ECO:0000313" key="1">
    <source>
        <dbReference type="EMBL" id="KAF5094769.1"/>
    </source>
</evidence>
<accession>A0ACB6V1F7</accession>
<comment type="caution">
    <text evidence="1">The sequence shown here is derived from an EMBL/GenBank/DDBJ whole genome shotgun (WGS) entry which is preliminary data.</text>
</comment>
<organism evidence="1 2">
    <name type="scientific">Geotrichum galactomycetum</name>
    <dbReference type="NCBI Taxonomy" id="27317"/>
    <lineage>
        <taxon>Eukaryota</taxon>
        <taxon>Fungi</taxon>
        <taxon>Dikarya</taxon>
        <taxon>Ascomycota</taxon>
        <taxon>Saccharomycotina</taxon>
        <taxon>Dipodascomycetes</taxon>
        <taxon>Dipodascales</taxon>
        <taxon>Dipodascaceae</taxon>
        <taxon>Geotrichum</taxon>
    </lineage>
</organism>
<keyword evidence="2" id="KW-1185">Reference proteome</keyword>
<name>A0ACB6V1F7_9ASCO</name>
<sequence>MIRSVLRHGNRASLRLAATAARPAQTRAFASPVPFPKSSAAATGGSQHLETNVRSETNRLEKTAERFWEHVNVKKASDESGYLVQLDQSPIKTPSGLPLLVPTPKPALAHLIAHEWRVLPSLKIKPHSLLLTSTAARAVDLAKDFANPKGEAVREDIVEALLPYLDTDTLLIFSPVKDCEGTLRPAQEETYRPIIKEAEEFWTRTAGAGAAPMQLNWLDTENCIAGNSQSAATKQIVADWIRSLDTWQLAALERATMTAKSLIIGMNIATLQMSVERASEATRLETIHQTDIWGEVEDTHDVDFHDMERSLSCAYLIASNQ</sequence>